<keyword evidence="2" id="KW-0472">Membrane</keyword>
<accession>A0A8J2RYM7</accession>
<dbReference type="Gene3D" id="2.60.40.10">
    <property type="entry name" value="Immunoglobulins"/>
    <property type="match status" value="2"/>
</dbReference>
<feature type="domain" description="Ig-like" evidence="3">
    <location>
        <begin position="365"/>
        <end position="476"/>
    </location>
</feature>
<dbReference type="InterPro" id="IPR003598">
    <property type="entry name" value="Ig_sub2"/>
</dbReference>
<dbReference type="PANTHER" id="PTHR23279:SF45">
    <property type="entry name" value="DEFECTIVE PROBOSCIS EXTENSION RESPONSE 12, ISOFORM C"/>
    <property type="match status" value="1"/>
</dbReference>
<dbReference type="CDD" id="cd00099">
    <property type="entry name" value="IgV"/>
    <property type="match status" value="1"/>
</dbReference>
<dbReference type="PROSITE" id="PS50835">
    <property type="entry name" value="IG_LIKE"/>
    <property type="match status" value="2"/>
</dbReference>
<dbReference type="InterPro" id="IPR013106">
    <property type="entry name" value="Ig_V-set"/>
</dbReference>
<comment type="caution">
    <text evidence="4">The sequence shown here is derived from an EMBL/GenBank/DDBJ whole genome shotgun (WGS) entry which is preliminary data.</text>
</comment>
<dbReference type="PANTHER" id="PTHR23279">
    <property type="entry name" value="DEFECTIVE PROBOSCIS EXTENSION RESPONSE DPR -RELATED"/>
    <property type="match status" value="1"/>
</dbReference>
<feature type="compositionally biased region" description="Polar residues" evidence="1">
    <location>
        <begin position="1"/>
        <end position="12"/>
    </location>
</feature>
<feature type="transmembrane region" description="Helical" evidence="2">
    <location>
        <begin position="496"/>
        <end position="513"/>
    </location>
</feature>
<feature type="domain" description="Ig-like" evidence="3">
    <location>
        <begin position="227"/>
        <end position="338"/>
    </location>
</feature>
<dbReference type="InterPro" id="IPR003599">
    <property type="entry name" value="Ig_sub"/>
</dbReference>
<dbReference type="Pfam" id="PF07686">
    <property type="entry name" value="V-set"/>
    <property type="match status" value="1"/>
</dbReference>
<dbReference type="GO" id="GO:0032589">
    <property type="term" value="C:neuron projection membrane"/>
    <property type="evidence" value="ECO:0007669"/>
    <property type="project" value="TreeGrafter"/>
</dbReference>
<dbReference type="SUPFAM" id="SSF48726">
    <property type="entry name" value="Immunoglobulin"/>
    <property type="match status" value="2"/>
</dbReference>
<evidence type="ECO:0000313" key="5">
    <source>
        <dbReference type="Proteomes" id="UP000789390"/>
    </source>
</evidence>
<dbReference type="InterPro" id="IPR007110">
    <property type="entry name" value="Ig-like_dom"/>
</dbReference>
<feature type="region of interest" description="Disordered" evidence="1">
    <location>
        <begin position="1"/>
        <end position="20"/>
    </location>
</feature>
<keyword evidence="2" id="KW-1133">Transmembrane helix</keyword>
<dbReference type="CDD" id="cd00096">
    <property type="entry name" value="Ig"/>
    <property type="match status" value="1"/>
</dbReference>
<evidence type="ECO:0000256" key="2">
    <source>
        <dbReference type="SAM" id="Phobius"/>
    </source>
</evidence>
<dbReference type="AlphaFoldDB" id="A0A8J2RYM7"/>
<organism evidence="4 5">
    <name type="scientific">Daphnia galeata</name>
    <dbReference type="NCBI Taxonomy" id="27404"/>
    <lineage>
        <taxon>Eukaryota</taxon>
        <taxon>Metazoa</taxon>
        <taxon>Ecdysozoa</taxon>
        <taxon>Arthropoda</taxon>
        <taxon>Crustacea</taxon>
        <taxon>Branchiopoda</taxon>
        <taxon>Diplostraca</taxon>
        <taxon>Cladocera</taxon>
        <taxon>Anomopoda</taxon>
        <taxon>Daphniidae</taxon>
        <taxon>Daphnia</taxon>
    </lineage>
</organism>
<gene>
    <name evidence="4" type="ORF">DGAL_LOCUS15136</name>
</gene>
<dbReference type="Proteomes" id="UP000789390">
    <property type="component" value="Unassembled WGS sequence"/>
</dbReference>
<evidence type="ECO:0000259" key="3">
    <source>
        <dbReference type="PROSITE" id="PS50835"/>
    </source>
</evidence>
<keyword evidence="5" id="KW-1185">Reference proteome</keyword>
<dbReference type="InterPro" id="IPR036179">
    <property type="entry name" value="Ig-like_dom_sf"/>
</dbReference>
<dbReference type="OrthoDB" id="6356280at2759"/>
<dbReference type="GO" id="GO:0050808">
    <property type="term" value="P:synapse organization"/>
    <property type="evidence" value="ECO:0007669"/>
    <property type="project" value="TreeGrafter"/>
</dbReference>
<sequence>MTLRLSCSDNRTSSGGGRGGDRCCDVMGRRPLHRHPWPSILCFLLSTLLIFAMIANAHQQLPTAAVDVSKRDEVMENGRELLASGTATGRLQREPAAAQVETQSSRLLSDRVDVVVAGGRRRGQSKGAASTRIEEERDQQSLLLHRRGRQAAGAESTEMLSSSGRIDHADIGTIMLDAKYPLSGFDDVNFDDSMGPLSGLDDSEIGRRLSVGGSLLHFGQDVVSTTPVTSHSRNKGDENESEAAFSGALETNVTASLGQTAFLRCRLKNSKHQVTWIRIRDWHILTSGLLTYTADARFRIKHSEMTEASEWTLEIKFLQKRDEGTYYCQVLTFSSSFDNSYGKLHQIPTRTGAVVHAFHLHIASPQAVILGGQVSHVDIHTPSLTLVCIVDNTPDPPQVIFWYHNGTLLKDGKYPEMGVGGAGSSGSSGLISSHLTLTPSRTMSMLTIHEIQHIHSGNYTCQAPNAEPDTTQLFVTQRHEQAAVHRSSSARRLSPTSFWIAVIAALIGHVLTIRRKSLYDV</sequence>
<proteinExistence type="predicted"/>
<dbReference type="InterPro" id="IPR013783">
    <property type="entry name" value="Ig-like_fold"/>
</dbReference>
<evidence type="ECO:0000313" key="4">
    <source>
        <dbReference type="EMBL" id="CAH0111489.1"/>
    </source>
</evidence>
<dbReference type="InterPro" id="IPR037448">
    <property type="entry name" value="Zig-8"/>
</dbReference>
<protein>
    <recommendedName>
        <fullName evidence="3">Ig-like domain-containing protein</fullName>
    </recommendedName>
</protein>
<evidence type="ECO:0000256" key="1">
    <source>
        <dbReference type="SAM" id="MobiDB-lite"/>
    </source>
</evidence>
<dbReference type="SMART" id="SM00408">
    <property type="entry name" value="IGc2"/>
    <property type="match status" value="2"/>
</dbReference>
<dbReference type="SMART" id="SM00409">
    <property type="entry name" value="IG"/>
    <property type="match status" value="2"/>
</dbReference>
<dbReference type="EMBL" id="CAKKLH010000314">
    <property type="protein sequence ID" value="CAH0111489.1"/>
    <property type="molecule type" value="Genomic_DNA"/>
</dbReference>
<reference evidence="4" key="1">
    <citation type="submission" date="2021-11" db="EMBL/GenBank/DDBJ databases">
        <authorList>
            <person name="Schell T."/>
        </authorList>
    </citation>
    <scope>NUCLEOTIDE SEQUENCE</scope>
    <source>
        <strain evidence="4">M5</strain>
    </source>
</reference>
<keyword evidence="2" id="KW-0812">Transmembrane</keyword>
<dbReference type="Pfam" id="PF13927">
    <property type="entry name" value="Ig_3"/>
    <property type="match status" value="1"/>
</dbReference>
<name>A0A8J2RYM7_9CRUS</name>
<feature type="transmembrane region" description="Helical" evidence="2">
    <location>
        <begin position="37"/>
        <end position="55"/>
    </location>
</feature>